<dbReference type="InterPro" id="IPR000917">
    <property type="entry name" value="Sulfatase_N"/>
</dbReference>
<evidence type="ECO:0000256" key="2">
    <source>
        <dbReference type="ARBA" id="ARBA00022801"/>
    </source>
</evidence>
<dbReference type="Pfam" id="PF00884">
    <property type="entry name" value="Sulfatase"/>
    <property type="match status" value="1"/>
</dbReference>
<gene>
    <name evidence="4" type="ORF">ACFQFQ_27890</name>
</gene>
<sequence>MAKPKNILFIMFDQLRWDYLGCYGHPHLKTPNIDRIAARGCGLTTRASSRLSAVPRGCRPIRGGMCTATVPRGTTCR</sequence>
<reference evidence="5" key="1">
    <citation type="journal article" date="2019" name="Int. J. Syst. Evol. Microbiol.">
        <title>The Global Catalogue of Microorganisms (GCM) 10K type strain sequencing project: providing services to taxonomists for standard genome sequencing and annotation.</title>
        <authorList>
            <consortium name="The Broad Institute Genomics Platform"/>
            <consortium name="The Broad Institute Genome Sequencing Center for Infectious Disease"/>
            <person name="Wu L."/>
            <person name="Ma J."/>
        </authorList>
    </citation>
    <scope>NUCLEOTIDE SEQUENCE [LARGE SCALE GENOMIC DNA]</scope>
    <source>
        <strain evidence="5">CCUG 66188</strain>
    </source>
</reference>
<evidence type="ECO:0000256" key="1">
    <source>
        <dbReference type="ARBA" id="ARBA00022723"/>
    </source>
</evidence>
<dbReference type="EMBL" id="JBHSWG010000004">
    <property type="protein sequence ID" value="MFC6762502.1"/>
    <property type="molecule type" value="Genomic_DNA"/>
</dbReference>
<accession>A0ABW2BAH8</accession>
<dbReference type="InterPro" id="IPR017850">
    <property type="entry name" value="Alkaline_phosphatase_core_sf"/>
</dbReference>
<dbReference type="Gene3D" id="3.40.720.10">
    <property type="entry name" value="Alkaline Phosphatase, subunit A"/>
    <property type="match status" value="1"/>
</dbReference>
<dbReference type="PANTHER" id="PTHR45953">
    <property type="entry name" value="IDURONATE 2-SULFATASE"/>
    <property type="match status" value="1"/>
</dbReference>
<protein>
    <submittedName>
        <fullName evidence="4">Sulfatase-like hydrolase/transferase</fullName>
    </submittedName>
</protein>
<dbReference type="PANTHER" id="PTHR45953:SF1">
    <property type="entry name" value="IDURONATE 2-SULFATASE"/>
    <property type="match status" value="1"/>
</dbReference>
<proteinExistence type="predicted"/>
<keyword evidence="1" id="KW-0479">Metal-binding</keyword>
<organism evidence="4 5">
    <name type="scientific">Sulfitobacter porphyrae</name>
    <dbReference type="NCBI Taxonomy" id="1246864"/>
    <lineage>
        <taxon>Bacteria</taxon>
        <taxon>Pseudomonadati</taxon>
        <taxon>Pseudomonadota</taxon>
        <taxon>Alphaproteobacteria</taxon>
        <taxon>Rhodobacterales</taxon>
        <taxon>Roseobacteraceae</taxon>
        <taxon>Sulfitobacter</taxon>
    </lineage>
</organism>
<name>A0ABW2BAH8_9RHOB</name>
<evidence type="ECO:0000313" key="5">
    <source>
        <dbReference type="Proteomes" id="UP001596353"/>
    </source>
</evidence>
<dbReference type="SUPFAM" id="SSF53649">
    <property type="entry name" value="Alkaline phosphatase-like"/>
    <property type="match status" value="1"/>
</dbReference>
<evidence type="ECO:0000313" key="4">
    <source>
        <dbReference type="EMBL" id="MFC6762502.1"/>
    </source>
</evidence>
<feature type="domain" description="Sulfatase N-terminal" evidence="3">
    <location>
        <begin position="5"/>
        <end position="44"/>
    </location>
</feature>
<evidence type="ECO:0000259" key="3">
    <source>
        <dbReference type="Pfam" id="PF00884"/>
    </source>
</evidence>
<keyword evidence="5" id="KW-1185">Reference proteome</keyword>
<dbReference type="Proteomes" id="UP001596353">
    <property type="component" value="Unassembled WGS sequence"/>
</dbReference>
<keyword evidence="2" id="KW-0378">Hydrolase</keyword>
<comment type="caution">
    <text evidence="4">The sequence shown here is derived from an EMBL/GenBank/DDBJ whole genome shotgun (WGS) entry which is preliminary data.</text>
</comment>